<dbReference type="AlphaFoldDB" id="A0A6M0RE60"/>
<protein>
    <recommendedName>
        <fullName evidence="3">Tetratricopeptide repeat protein</fullName>
    </recommendedName>
</protein>
<comment type="caution">
    <text evidence="1">The sequence shown here is derived from an EMBL/GenBank/DDBJ whole genome shotgun (WGS) entry which is preliminary data.</text>
</comment>
<reference evidence="1 2" key="1">
    <citation type="journal article" date="2020" name="Microb. Ecol.">
        <title>Ecogenomics of the Marine Benthic Filamentous Cyanobacterium Adonisia.</title>
        <authorList>
            <person name="Walter J.M."/>
            <person name="Coutinho F.H."/>
            <person name="Leomil L."/>
            <person name="Hargreaves P.I."/>
            <person name="Campeao M.E."/>
            <person name="Vieira V.V."/>
            <person name="Silva B.S."/>
            <person name="Fistarol G.O."/>
            <person name="Salomon P.S."/>
            <person name="Sawabe T."/>
            <person name="Mino S."/>
            <person name="Hosokawa M."/>
            <person name="Miyashita H."/>
            <person name="Maruyama F."/>
            <person name="van Verk M.C."/>
            <person name="Dutilh B.E."/>
            <person name="Thompson C.C."/>
            <person name="Thompson F.L."/>
        </authorList>
    </citation>
    <scope>NUCLEOTIDE SEQUENCE [LARGE SCALE GENOMIC DNA]</scope>
    <source>
        <strain evidence="1 2">CCMR0081</strain>
    </source>
</reference>
<organism evidence="1 2">
    <name type="scientific">Adonisia turfae CCMR0081</name>
    <dbReference type="NCBI Taxonomy" id="2292702"/>
    <lineage>
        <taxon>Bacteria</taxon>
        <taxon>Bacillati</taxon>
        <taxon>Cyanobacteriota</taxon>
        <taxon>Adonisia</taxon>
        <taxon>Adonisia turfae</taxon>
    </lineage>
</organism>
<evidence type="ECO:0000313" key="2">
    <source>
        <dbReference type="Proteomes" id="UP000481033"/>
    </source>
</evidence>
<name>A0A6M0RE60_9CYAN</name>
<dbReference type="InterPro" id="IPR011990">
    <property type="entry name" value="TPR-like_helical_dom_sf"/>
</dbReference>
<sequence length="225" mass="25246">MITRGCEWLGSYFVNQSPELLVELDSCQAHNPAWTQEAVDKLIGNADNLARSKNINGAINWYEQALEWDNHLEFNPKDRAAKIMAFEEGIQLIKTGDIETAINHFKVVQSLNPPLKQTIDATVDEIYSSWNELCWIGSLQGYATEVMFACEKSVDLASYHGGFIDSRGLARALTGDAQGAIADFKVFVEWTSDEKIKVQRQAWIDALEKGDNPFTSEVIEALRDD</sequence>
<dbReference type="Gene3D" id="1.25.40.10">
    <property type="entry name" value="Tetratricopeptide repeat domain"/>
    <property type="match status" value="1"/>
</dbReference>
<evidence type="ECO:0000313" key="1">
    <source>
        <dbReference type="EMBL" id="NEZ54558.1"/>
    </source>
</evidence>
<dbReference type="Proteomes" id="UP000481033">
    <property type="component" value="Unassembled WGS sequence"/>
</dbReference>
<gene>
    <name evidence="1" type="ORF">DXZ20_02390</name>
</gene>
<dbReference type="SUPFAM" id="SSF48452">
    <property type="entry name" value="TPR-like"/>
    <property type="match status" value="1"/>
</dbReference>
<evidence type="ECO:0008006" key="3">
    <source>
        <dbReference type="Google" id="ProtNLM"/>
    </source>
</evidence>
<accession>A0A6M0RE60</accession>
<proteinExistence type="predicted"/>
<keyword evidence="2" id="KW-1185">Reference proteome</keyword>
<dbReference type="EMBL" id="QXHD01000003">
    <property type="protein sequence ID" value="NEZ54558.1"/>
    <property type="molecule type" value="Genomic_DNA"/>
</dbReference>